<dbReference type="InParanoid" id="M0ZZN5"/>
<keyword evidence="3" id="KW-1185">Reference proteome</keyword>
<proteinExistence type="predicted"/>
<dbReference type="EnsemblPlants" id="PGSC0003DMT400011507">
    <property type="protein sequence ID" value="PGSC0003DMT400011507"/>
    <property type="gene ID" value="PGSC0003DMG400004524"/>
</dbReference>
<dbReference type="Pfam" id="PF00931">
    <property type="entry name" value="NB-ARC"/>
    <property type="match status" value="1"/>
</dbReference>
<organism evidence="2 3">
    <name type="scientific">Solanum tuberosum</name>
    <name type="common">Potato</name>
    <dbReference type="NCBI Taxonomy" id="4113"/>
    <lineage>
        <taxon>Eukaryota</taxon>
        <taxon>Viridiplantae</taxon>
        <taxon>Streptophyta</taxon>
        <taxon>Embryophyta</taxon>
        <taxon>Tracheophyta</taxon>
        <taxon>Spermatophyta</taxon>
        <taxon>Magnoliopsida</taxon>
        <taxon>eudicotyledons</taxon>
        <taxon>Gunneridae</taxon>
        <taxon>Pentapetalae</taxon>
        <taxon>asterids</taxon>
        <taxon>lamiids</taxon>
        <taxon>Solanales</taxon>
        <taxon>Solanaceae</taxon>
        <taxon>Solanoideae</taxon>
        <taxon>Solaneae</taxon>
        <taxon>Solanum</taxon>
    </lineage>
</organism>
<evidence type="ECO:0000313" key="2">
    <source>
        <dbReference type="EnsemblPlants" id="PGSC0003DMT400011507"/>
    </source>
</evidence>
<reference evidence="3" key="1">
    <citation type="journal article" date="2011" name="Nature">
        <title>Genome sequence and analysis of the tuber crop potato.</title>
        <authorList>
            <consortium name="The Potato Genome Sequencing Consortium"/>
        </authorList>
    </citation>
    <scope>NUCLEOTIDE SEQUENCE [LARGE SCALE GENOMIC DNA]</scope>
    <source>
        <strain evidence="3">cv. DM1-3 516 R44</strain>
    </source>
</reference>
<dbReference type="Gramene" id="PGSC0003DMT400011507">
    <property type="protein sequence ID" value="PGSC0003DMT400011507"/>
    <property type="gene ID" value="PGSC0003DMG400004524"/>
</dbReference>
<dbReference type="SUPFAM" id="SSF52540">
    <property type="entry name" value="P-loop containing nucleoside triphosphate hydrolases"/>
    <property type="match status" value="1"/>
</dbReference>
<dbReference type="InterPro" id="IPR002182">
    <property type="entry name" value="NB-ARC"/>
</dbReference>
<dbReference type="HOGENOM" id="CLU_2549963_0_0_1"/>
<sequence length="92" mass="10525">MDDNELADLVQKNLKDQRYLVVVDEIWSSDVWDSIRGIFPICNNGSRILLTTRETEVAMYAGAYTGEGHRVHVNPWSPPEIIYSSVIFLKNI</sequence>
<dbReference type="InterPro" id="IPR027417">
    <property type="entry name" value="P-loop_NTPase"/>
</dbReference>
<dbReference type="OMA" id="YFPNDEN"/>
<evidence type="ECO:0000259" key="1">
    <source>
        <dbReference type="Pfam" id="PF00931"/>
    </source>
</evidence>
<accession>M0ZZN5</accession>
<dbReference type="AlphaFoldDB" id="M0ZZN5"/>
<dbReference type="PaxDb" id="4113-PGSC0003DMT400011507"/>
<feature type="domain" description="NB-ARC" evidence="1">
    <location>
        <begin position="2"/>
        <end position="71"/>
    </location>
</feature>
<evidence type="ECO:0000313" key="3">
    <source>
        <dbReference type="Proteomes" id="UP000011115"/>
    </source>
</evidence>
<dbReference type="Proteomes" id="UP000011115">
    <property type="component" value="Unassembled WGS sequence"/>
</dbReference>
<reference evidence="2" key="2">
    <citation type="submission" date="2015-06" db="UniProtKB">
        <authorList>
            <consortium name="EnsemblPlants"/>
        </authorList>
    </citation>
    <scope>IDENTIFICATION</scope>
    <source>
        <strain evidence="2">DM1-3 516 R44</strain>
    </source>
</reference>
<protein>
    <submittedName>
        <fullName evidence="2">NBS-coding resistance gene analog</fullName>
    </submittedName>
</protein>
<dbReference type="GO" id="GO:0043531">
    <property type="term" value="F:ADP binding"/>
    <property type="evidence" value="ECO:0007669"/>
    <property type="project" value="InterPro"/>
</dbReference>
<name>M0ZZN5_SOLTU</name>
<dbReference type="Gene3D" id="3.40.50.300">
    <property type="entry name" value="P-loop containing nucleotide triphosphate hydrolases"/>
    <property type="match status" value="1"/>
</dbReference>